<name>A0ABU7HEK4_9PSED</name>
<dbReference type="RefSeq" id="WP_330104822.1">
    <property type="nucleotide sequence ID" value="NZ_JAZDCT010000027.1"/>
</dbReference>
<dbReference type="Proteomes" id="UP001354227">
    <property type="component" value="Unassembled WGS sequence"/>
</dbReference>
<comment type="caution">
    <text evidence="1">The sequence shown here is derived from an EMBL/GenBank/DDBJ whole genome shotgun (WGS) entry which is preliminary data.</text>
</comment>
<evidence type="ECO:0000313" key="1">
    <source>
        <dbReference type="EMBL" id="MEE1889755.1"/>
    </source>
</evidence>
<accession>A0ABU7HEK4</accession>
<organism evidence="1 2">
    <name type="scientific">Pseudomonas carassii</name>
    <dbReference type="NCBI Taxonomy" id="3115855"/>
    <lineage>
        <taxon>Bacteria</taxon>
        <taxon>Pseudomonadati</taxon>
        <taxon>Pseudomonadota</taxon>
        <taxon>Gammaproteobacteria</taxon>
        <taxon>Pseudomonadales</taxon>
        <taxon>Pseudomonadaceae</taxon>
        <taxon>Pseudomonas</taxon>
    </lineage>
</organism>
<proteinExistence type="predicted"/>
<dbReference type="EMBL" id="JAZDCT010000027">
    <property type="protein sequence ID" value="MEE1889755.1"/>
    <property type="molecule type" value="Genomic_DNA"/>
</dbReference>
<protein>
    <submittedName>
        <fullName evidence="1">Uncharacterized protein</fullName>
    </submittedName>
</protein>
<evidence type="ECO:0000313" key="2">
    <source>
        <dbReference type="Proteomes" id="UP001354227"/>
    </source>
</evidence>
<sequence>MFKVLIIEDQADIIEKFKALAEATELTFLSPNEVGLTNLERGAQESVEEQLARHLKDKIAEYCIDLVLLDTDLSRERDLQTHSSYKSALRELGMPVCRYQKGGSDSVLAQLPQLQRTIRDGASAIWIPKALVSGDRLNELVPRLIALIKGFKIIYEALEHNSTLLESAHSPTDVLAVVLGDPDKSYEFLGYAAQNLVYFAKPEADVEAHQISKIQRYATQLGYWLFNYIITFPGPILKEEAAAAHLNVHPLVLGSGDALRNVMELARYKGPFEGVEKYYWRSGLVDVLTQLNGDIGNHPALKDIELKRIDLDDLGSPAYICMLSGDPIKRDEAAMNPDWVPSGASEAKIKEDVLDELGPLAGI</sequence>
<keyword evidence="2" id="KW-1185">Reference proteome</keyword>
<reference evidence="1" key="1">
    <citation type="submission" date="2024-01" db="EMBL/GenBank/DDBJ databases">
        <title>Unpublished Manusciprt.</title>
        <authorList>
            <person name="Duman M."/>
            <person name="Valdes E.G."/>
            <person name="Ajmi N."/>
            <person name="Altun S."/>
            <person name="Saticioglu I.B."/>
        </authorList>
    </citation>
    <scope>NUCLEOTIDE SEQUENCE</scope>
    <source>
        <strain evidence="1">137P</strain>
    </source>
</reference>
<gene>
    <name evidence="1" type="ORF">V0R62_18985</name>
</gene>